<comment type="caution">
    <text evidence="1">The sequence shown here is derived from an EMBL/GenBank/DDBJ whole genome shotgun (WGS) entry which is preliminary data.</text>
</comment>
<reference evidence="1" key="2">
    <citation type="submission" date="2020-11" db="EMBL/GenBank/DDBJ databases">
        <authorList>
            <person name="McCartney M.A."/>
            <person name="Auch B."/>
            <person name="Kono T."/>
            <person name="Mallez S."/>
            <person name="Becker A."/>
            <person name="Gohl D.M."/>
            <person name="Silverstein K.A.T."/>
            <person name="Koren S."/>
            <person name="Bechman K.B."/>
            <person name="Herman A."/>
            <person name="Abrahante J.E."/>
            <person name="Garbe J."/>
        </authorList>
    </citation>
    <scope>NUCLEOTIDE SEQUENCE</scope>
    <source>
        <strain evidence="1">Duluth1</strain>
        <tissue evidence="1">Whole animal</tissue>
    </source>
</reference>
<accession>A0A9D4JMZ7</accession>
<evidence type="ECO:0000313" key="2">
    <source>
        <dbReference type="Proteomes" id="UP000828390"/>
    </source>
</evidence>
<gene>
    <name evidence="1" type="ORF">DPMN_119686</name>
</gene>
<proteinExistence type="predicted"/>
<evidence type="ECO:0000313" key="1">
    <source>
        <dbReference type="EMBL" id="KAH3818090.1"/>
    </source>
</evidence>
<keyword evidence="2" id="KW-1185">Reference proteome</keyword>
<dbReference type="EMBL" id="JAIWYP010000005">
    <property type="protein sequence ID" value="KAH3818090.1"/>
    <property type="molecule type" value="Genomic_DNA"/>
</dbReference>
<reference evidence="1" key="1">
    <citation type="journal article" date="2019" name="bioRxiv">
        <title>The Genome of the Zebra Mussel, Dreissena polymorpha: A Resource for Invasive Species Research.</title>
        <authorList>
            <person name="McCartney M.A."/>
            <person name="Auch B."/>
            <person name="Kono T."/>
            <person name="Mallez S."/>
            <person name="Zhang Y."/>
            <person name="Obille A."/>
            <person name="Becker A."/>
            <person name="Abrahante J.E."/>
            <person name="Garbe J."/>
            <person name="Badalamenti J.P."/>
            <person name="Herman A."/>
            <person name="Mangelson H."/>
            <person name="Liachko I."/>
            <person name="Sullivan S."/>
            <person name="Sone E.D."/>
            <person name="Koren S."/>
            <person name="Silverstein K.A.T."/>
            <person name="Beckman K.B."/>
            <person name="Gohl D.M."/>
        </authorList>
    </citation>
    <scope>NUCLEOTIDE SEQUENCE</scope>
    <source>
        <strain evidence="1">Duluth1</strain>
        <tissue evidence="1">Whole animal</tissue>
    </source>
</reference>
<protein>
    <submittedName>
        <fullName evidence="1">Uncharacterized protein</fullName>
    </submittedName>
</protein>
<organism evidence="1 2">
    <name type="scientific">Dreissena polymorpha</name>
    <name type="common">Zebra mussel</name>
    <name type="synonym">Mytilus polymorpha</name>
    <dbReference type="NCBI Taxonomy" id="45954"/>
    <lineage>
        <taxon>Eukaryota</taxon>
        <taxon>Metazoa</taxon>
        <taxon>Spiralia</taxon>
        <taxon>Lophotrochozoa</taxon>
        <taxon>Mollusca</taxon>
        <taxon>Bivalvia</taxon>
        <taxon>Autobranchia</taxon>
        <taxon>Heteroconchia</taxon>
        <taxon>Euheterodonta</taxon>
        <taxon>Imparidentia</taxon>
        <taxon>Neoheterodontei</taxon>
        <taxon>Myida</taxon>
        <taxon>Dreissenoidea</taxon>
        <taxon>Dreissenidae</taxon>
        <taxon>Dreissena</taxon>
    </lineage>
</organism>
<dbReference type="Proteomes" id="UP000828390">
    <property type="component" value="Unassembled WGS sequence"/>
</dbReference>
<name>A0A9D4JMZ7_DREPO</name>
<sequence>MTCTLDTYYWKWLTPLARSQGSRSLQSPWVPGITISPWRTPSFSYTGAIFCNKKNMM</sequence>
<dbReference type="AlphaFoldDB" id="A0A9D4JMZ7"/>